<proteinExistence type="predicted"/>
<dbReference type="Proteomes" id="UP001194696">
    <property type="component" value="Unassembled WGS sequence"/>
</dbReference>
<feature type="transmembrane region" description="Helical" evidence="1">
    <location>
        <begin position="1046"/>
        <end position="1065"/>
    </location>
</feature>
<keyword evidence="1" id="KW-0472">Membrane</keyword>
<accession>A0ABQ7KBL4</accession>
<evidence type="ECO:0000313" key="3">
    <source>
        <dbReference type="Proteomes" id="UP001194696"/>
    </source>
</evidence>
<protein>
    <submittedName>
        <fullName evidence="2">Uncharacterized protein</fullName>
    </submittedName>
</protein>
<organism evidence="2 3">
    <name type="scientific">Linnemannia gamsii</name>
    <dbReference type="NCBI Taxonomy" id="64522"/>
    <lineage>
        <taxon>Eukaryota</taxon>
        <taxon>Fungi</taxon>
        <taxon>Fungi incertae sedis</taxon>
        <taxon>Mucoromycota</taxon>
        <taxon>Mortierellomycotina</taxon>
        <taxon>Mortierellomycetes</taxon>
        <taxon>Mortierellales</taxon>
        <taxon>Mortierellaceae</taxon>
        <taxon>Linnemannia</taxon>
    </lineage>
</organism>
<keyword evidence="1" id="KW-1133">Transmembrane helix</keyword>
<keyword evidence="3" id="KW-1185">Reference proteome</keyword>
<feature type="transmembrane region" description="Helical" evidence="1">
    <location>
        <begin position="1077"/>
        <end position="1097"/>
    </location>
</feature>
<sequence>MKAAPAFRKKGMRRRMTYIVENLSPSPLKNRSNLQFASAAQPSIQSTTRETHYDIVLGVSTQDLNQDTVEAIIVTFHQDAGTEISQSEIVTSKELARLSTEGEEAKDGEERIWKWKLHEVFLLGPILEVVIEVKTWDLSCHHDDGADDGIGVGNSGHTLSTSDYGSLALHFVDLLSDGRDYYSKVLDDYAYLMFTFADPRYKELQPFVHSVDINRSGYQVVKSPLNEYTQTISDYCVSGDGSHVVLATVAGKKEGEKTYFLQLWNFQGLETATLSSPEKTASLEEEGFQPNLVAWMQFPATMKQWNSDLVLSWDGSQLVVLDLELFSLSQNERRDHRITTAFYRCNFDNMRAPEGAVAGSGLVRNYPERADTAAGLRNFCGRGQFHIVSTKDHDVKDELFLTCDGVTMEIYSVYEEWTHIRSILMNPERSGPGFITDVHSALSRQLRGAYFVVGEPSADQVTTWDIDKGVRVSSFAGLSTPEQKYTICKLSAMSANGQLIALPGRRHVDLFWTSTWTLAGTCAFYDMEVKDHIGYVHFTRFDTQIVVGIGFGSDSGETLPFYRKNKCYVINTATMTVVERFISPRMSATLFGTDSWTESLQIYCVGGSQVSLLGLDDRIIQSPSKLRERCNKSCLSISSFQRAVRKEVVSTLSGLRFKVEKLARPVVFNGRLREKISFVIVTVWDNCGAGHPVQNMSVPLPRESTFRSARFEGGRDGCSYLLVVLDKLIMVWSTPTSSRGQFVLRLVQDIESDTKWKICPHNQLYGRKASHDNSSSDGSDGYDDDGLISNQSLYNPINGGDFSVFLNGIISLVEIFDLAVTVTSSANAAPAHSNDNDNDDTALFRQGILRYVSKYINCQLSDRYTSNTVVSQICESWTPTKHSATVLFLRSLLLDNSDALATRWVPRPLNTCDQKEGQSEGEGENPIIHMINKARTDPQAMEVAKVLGEYLLRRSKIEKDPYFLMPILQSLQELMVANSDNEKLPPLGVDEFVVQLYQGFAYIPARPDTVRCYSPVWHMGYGNPALSALVDYKWDTLGFAYWRNQFIARCCYYILVLVAVALQIYGKSKVGADGLIVYYWIGMVIDIAITSFIFLCVEAVQMFRQGLLFYFR</sequence>
<evidence type="ECO:0000256" key="1">
    <source>
        <dbReference type="SAM" id="Phobius"/>
    </source>
</evidence>
<reference evidence="2 3" key="1">
    <citation type="journal article" date="2020" name="Fungal Divers.">
        <title>Resolving the Mortierellaceae phylogeny through synthesis of multi-gene phylogenetics and phylogenomics.</title>
        <authorList>
            <person name="Vandepol N."/>
            <person name="Liber J."/>
            <person name="Desiro A."/>
            <person name="Na H."/>
            <person name="Kennedy M."/>
            <person name="Barry K."/>
            <person name="Grigoriev I.V."/>
            <person name="Miller A.N."/>
            <person name="O'Donnell K."/>
            <person name="Stajich J.E."/>
            <person name="Bonito G."/>
        </authorList>
    </citation>
    <scope>NUCLEOTIDE SEQUENCE [LARGE SCALE GENOMIC DNA]</scope>
    <source>
        <strain evidence="2 3">AD045</strain>
    </source>
</reference>
<gene>
    <name evidence="2" type="ORF">BGZ96_012370</name>
</gene>
<comment type="caution">
    <text evidence="2">The sequence shown here is derived from an EMBL/GenBank/DDBJ whole genome shotgun (WGS) entry which is preliminary data.</text>
</comment>
<name>A0ABQ7KBL4_9FUNG</name>
<dbReference type="SUPFAM" id="SSF75011">
    <property type="entry name" value="3-carboxy-cis,cis-mucoante lactonizing enzyme"/>
    <property type="match status" value="1"/>
</dbReference>
<evidence type="ECO:0000313" key="2">
    <source>
        <dbReference type="EMBL" id="KAG0295174.1"/>
    </source>
</evidence>
<keyword evidence="1" id="KW-0812">Transmembrane</keyword>
<dbReference type="EMBL" id="JAAAIM010000093">
    <property type="protein sequence ID" value="KAG0295174.1"/>
    <property type="molecule type" value="Genomic_DNA"/>
</dbReference>